<name>A0A2N4U8R5_9BURK</name>
<dbReference type="SUPFAM" id="SSF52743">
    <property type="entry name" value="Subtilisin-like"/>
    <property type="match status" value="1"/>
</dbReference>
<dbReference type="OrthoDB" id="9790784at2"/>
<comment type="caution">
    <text evidence="8">The sequence shown here is derived from an EMBL/GenBank/DDBJ whole genome shotgun (WGS) entry which is preliminary data.</text>
</comment>
<evidence type="ECO:0000256" key="1">
    <source>
        <dbReference type="ARBA" id="ARBA00011073"/>
    </source>
</evidence>
<dbReference type="Pfam" id="PF00082">
    <property type="entry name" value="Peptidase_S8"/>
    <property type="match status" value="1"/>
</dbReference>
<dbReference type="InterPro" id="IPR000209">
    <property type="entry name" value="Peptidase_S8/S53_dom"/>
</dbReference>
<evidence type="ECO:0000259" key="7">
    <source>
        <dbReference type="Pfam" id="PF00082"/>
    </source>
</evidence>
<proteinExistence type="inferred from homology"/>
<dbReference type="InterPro" id="IPR015500">
    <property type="entry name" value="Peptidase_S8_subtilisin-rel"/>
</dbReference>
<reference evidence="8 9" key="1">
    <citation type="submission" date="2017-10" db="EMBL/GenBank/DDBJ databases">
        <title>Two draft genome sequences of Pusillimonas sp. strains isolated from a nitrate- and radionuclide-contaminated groundwater in Russia.</title>
        <authorList>
            <person name="Grouzdev D.S."/>
            <person name="Tourova T.P."/>
            <person name="Goeva M.A."/>
            <person name="Babich T.L."/>
            <person name="Sokolova D.S."/>
            <person name="Abdullin R."/>
            <person name="Poltaraus A.B."/>
            <person name="Toshchakov S.V."/>
            <person name="Nazina T.N."/>
        </authorList>
    </citation>
    <scope>NUCLEOTIDE SEQUENCE [LARGE SCALE GENOMIC DNA]</scope>
    <source>
        <strain evidence="8 9">JR1/69-3-13</strain>
    </source>
</reference>
<dbReference type="PROSITE" id="PS00138">
    <property type="entry name" value="SUBTILASE_SER"/>
    <property type="match status" value="1"/>
</dbReference>
<dbReference type="EMBL" id="PDNW01000002">
    <property type="protein sequence ID" value="PLC51399.1"/>
    <property type="molecule type" value="Genomic_DNA"/>
</dbReference>
<dbReference type="InterPro" id="IPR036852">
    <property type="entry name" value="Peptidase_S8/S53_dom_sf"/>
</dbReference>
<dbReference type="RefSeq" id="WP_102072718.1">
    <property type="nucleotide sequence ID" value="NZ_PDNW01000002.1"/>
</dbReference>
<keyword evidence="4 6" id="KW-0720">Serine protease</keyword>
<organism evidence="8 9">
    <name type="scientific">Pollutimonas subterranea</name>
    <dbReference type="NCBI Taxonomy" id="2045210"/>
    <lineage>
        <taxon>Bacteria</taxon>
        <taxon>Pseudomonadati</taxon>
        <taxon>Pseudomonadota</taxon>
        <taxon>Betaproteobacteria</taxon>
        <taxon>Burkholderiales</taxon>
        <taxon>Alcaligenaceae</taxon>
        <taxon>Pollutimonas</taxon>
    </lineage>
</organism>
<accession>A0A2N4U8R5</accession>
<gene>
    <name evidence="8" type="ORF">CR159_04055</name>
</gene>
<dbReference type="InterPro" id="IPR022398">
    <property type="entry name" value="Peptidase_S8_His-AS"/>
</dbReference>
<sequence length="443" mass="46117">MDPTPTNRYLVLLCQDRKLDAVNALKALTGGEVASTAAATADELSRTQLADQCAIVFDRIGVALLRCSDGKRRLLNMAAQEHNPAILAIEPERQVRAIAGPRDIGIPAFSSNDSDSLTSYLNGYRDAVNELVDRTLARQGQPAITREPSVPPDETSYSWGVDATRAATSVYTGEGVKLAVLDTGLDLSHPDFAGRQIVSRSFVDGEPVQDGNGHGTHCAGIAAGPSQPASGPRYGVAGNVELYIGKVLGDQGGGADGGVLEGINWAIEQGCQIISMSLGSSLEQEESYSKVFEEVARRALAAGTVIIAAAGNDSRRPELIAPVSHPANCPSIFAVGAIDQVLQIAPFSCGGLVPDGGQVDIAAPGVGVLSSWPAPQLHNTISGTSMATPFVAGIAALHAQADPGLRSRALLNILVQTARRLTQPSRDVGAGLVQAPGMKERIP</sequence>
<comment type="similarity">
    <text evidence="1 6">Belongs to the peptidase S8 family.</text>
</comment>
<keyword evidence="9" id="KW-1185">Reference proteome</keyword>
<keyword evidence="3 6" id="KW-0378">Hydrolase</keyword>
<evidence type="ECO:0000256" key="2">
    <source>
        <dbReference type="ARBA" id="ARBA00022670"/>
    </source>
</evidence>
<evidence type="ECO:0000313" key="8">
    <source>
        <dbReference type="EMBL" id="PLC51399.1"/>
    </source>
</evidence>
<keyword evidence="2 6" id="KW-0645">Protease</keyword>
<dbReference type="PROSITE" id="PS00137">
    <property type="entry name" value="SUBTILASE_HIS"/>
    <property type="match status" value="1"/>
</dbReference>
<dbReference type="AlphaFoldDB" id="A0A2N4U8R5"/>
<feature type="active site" description="Charge relay system" evidence="5 6">
    <location>
        <position position="385"/>
    </location>
</feature>
<dbReference type="GO" id="GO:0006508">
    <property type="term" value="P:proteolysis"/>
    <property type="evidence" value="ECO:0007669"/>
    <property type="project" value="UniProtKB-KW"/>
</dbReference>
<dbReference type="Proteomes" id="UP000234190">
    <property type="component" value="Unassembled WGS sequence"/>
</dbReference>
<evidence type="ECO:0000256" key="5">
    <source>
        <dbReference type="PIRSR" id="PIRSR615500-1"/>
    </source>
</evidence>
<protein>
    <submittedName>
        <fullName evidence="8">Protease</fullName>
    </submittedName>
</protein>
<evidence type="ECO:0000256" key="3">
    <source>
        <dbReference type="ARBA" id="ARBA00022801"/>
    </source>
</evidence>
<feature type="active site" description="Charge relay system" evidence="5 6">
    <location>
        <position position="182"/>
    </location>
</feature>
<dbReference type="PROSITE" id="PS51892">
    <property type="entry name" value="SUBTILASE"/>
    <property type="match status" value="1"/>
</dbReference>
<evidence type="ECO:0000256" key="6">
    <source>
        <dbReference type="PROSITE-ProRule" id="PRU01240"/>
    </source>
</evidence>
<feature type="domain" description="Peptidase S8/S53" evidence="7">
    <location>
        <begin position="173"/>
        <end position="431"/>
    </location>
</feature>
<evidence type="ECO:0000313" key="9">
    <source>
        <dbReference type="Proteomes" id="UP000234190"/>
    </source>
</evidence>
<dbReference type="Gene3D" id="3.40.50.200">
    <property type="entry name" value="Peptidase S8/S53 domain"/>
    <property type="match status" value="1"/>
</dbReference>
<evidence type="ECO:0000256" key="4">
    <source>
        <dbReference type="ARBA" id="ARBA00022825"/>
    </source>
</evidence>
<dbReference type="PANTHER" id="PTHR43806">
    <property type="entry name" value="PEPTIDASE S8"/>
    <property type="match status" value="1"/>
</dbReference>
<dbReference type="InterPro" id="IPR023828">
    <property type="entry name" value="Peptidase_S8_Ser-AS"/>
</dbReference>
<dbReference type="PANTHER" id="PTHR43806:SF11">
    <property type="entry name" value="CEREVISIN-RELATED"/>
    <property type="match status" value="1"/>
</dbReference>
<feature type="active site" description="Charge relay system" evidence="5 6">
    <location>
        <position position="214"/>
    </location>
</feature>
<dbReference type="InterPro" id="IPR050131">
    <property type="entry name" value="Peptidase_S8_subtilisin-like"/>
</dbReference>
<dbReference type="CDD" id="cd07480">
    <property type="entry name" value="Peptidases_S8_12"/>
    <property type="match status" value="1"/>
</dbReference>
<dbReference type="PRINTS" id="PR00723">
    <property type="entry name" value="SUBTILISIN"/>
</dbReference>
<dbReference type="GO" id="GO:0004252">
    <property type="term" value="F:serine-type endopeptidase activity"/>
    <property type="evidence" value="ECO:0007669"/>
    <property type="project" value="UniProtKB-UniRule"/>
</dbReference>